<keyword evidence="1" id="KW-0238">DNA-binding</keyword>
<reference evidence="3 4" key="1">
    <citation type="submission" date="2019-05" db="EMBL/GenBank/DDBJ databases">
        <title>Complete genome sequencing of Anaerostipes rhamnosivorans.</title>
        <authorList>
            <person name="Bui T.P.N."/>
            <person name="de Vos W.M."/>
        </authorList>
    </citation>
    <scope>NUCLEOTIDE SEQUENCE [LARGE SCALE GENOMIC DNA]</scope>
    <source>
        <strain evidence="3 4">1y2</strain>
    </source>
</reference>
<dbReference type="KEGG" id="arf:AR1Y2_3518"/>
<dbReference type="OrthoDB" id="9814833at2"/>
<organism evidence="3 4">
    <name type="scientific">Anaerostipes rhamnosivorans</name>
    <dbReference type="NCBI Taxonomy" id="1229621"/>
    <lineage>
        <taxon>Bacteria</taxon>
        <taxon>Bacillati</taxon>
        <taxon>Bacillota</taxon>
        <taxon>Clostridia</taxon>
        <taxon>Lachnospirales</taxon>
        <taxon>Lachnospiraceae</taxon>
        <taxon>Anaerostipes</taxon>
    </lineage>
</organism>
<dbReference type="PANTHER" id="PTHR30204">
    <property type="entry name" value="REDOX-CYCLING DRUG-SENSING TRANSCRIPTIONAL ACTIVATOR SOXR"/>
    <property type="match status" value="1"/>
</dbReference>
<sequence>MRTIKEVAVLSGVSVRTLQYYDEIGLLKPAKVTGAGYRLYDDESINTLQQILLFKELEFPLKDIKRIMENPNFNKEEALSRQKTLLKAKRDRLNRLLDLIGRLEQGETYMSFKEFDLSEYIQALEQFKKENTEEIMKYWGSTEAFDEFIKRARDHESSIAQTAVEYYGSVEKYTDAMKESLSHFSENMEKMRKIKEKGYVEKNKDLMEQLTSDVSRDVKSEEVQNIIGQMLNLLDEEDQPTMDLGENYYDKLIDGYLHNPKLIEAMDQQYCKGASKFIGEALQYYLKKKTCNSKFRII</sequence>
<dbReference type="AlphaFoldDB" id="A0A4P8IG90"/>
<evidence type="ECO:0000259" key="2">
    <source>
        <dbReference type="PROSITE" id="PS50937"/>
    </source>
</evidence>
<gene>
    <name evidence="3" type="ORF">AR1Y2_3518</name>
</gene>
<dbReference type="Proteomes" id="UP000298653">
    <property type="component" value="Chromosome"/>
</dbReference>
<evidence type="ECO:0000313" key="3">
    <source>
        <dbReference type="EMBL" id="QCP36972.1"/>
    </source>
</evidence>
<dbReference type="InterPro" id="IPR000551">
    <property type="entry name" value="MerR-type_HTH_dom"/>
</dbReference>
<dbReference type="CDD" id="cd01106">
    <property type="entry name" value="HTH_TipAL-Mta"/>
    <property type="match status" value="1"/>
</dbReference>
<name>A0A4P8IG90_9FIRM</name>
<dbReference type="Pfam" id="PF13411">
    <property type="entry name" value="MerR_1"/>
    <property type="match status" value="1"/>
</dbReference>
<dbReference type="PROSITE" id="PS50937">
    <property type="entry name" value="HTH_MERR_2"/>
    <property type="match status" value="1"/>
</dbReference>
<evidence type="ECO:0000256" key="1">
    <source>
        <dbReference type="ARBA" id="ARBA00023125"/>
    </source>
</evidence>
<dbReference type="PANTHER" id="PTHR30204:SF90">
    <property type="entry name" value="HTH-TYPE TRANSCRIPTIONAL ACTIVATOR MTA"/>
    <property type="match status" value="1"/>
</dbReference>
<accession>A0A4P8IG90</accession>
<dbReference type="InterPro" id="IPR012925">
    <property type="entry name" value="TipAS_dom"/>
</dbReference>
<proteinExistence type="predicted"/>
<dbReference type="Gene3D" id="1.10.1660.10">
    <property type="match status" value="1"/>
</dbReference>
<dbReference type="InterPro" id="IPR047057">
    <property type="entry name" value="MerR_fam"/>
</dbReference>
<keyword evidence="4" id="KW-1185">Reference proteome</keyword>
<protein>
    <submittedName>
        <fullName evidence="3">Transcriptional regulator, MerR family</fullName>
    </submittedName>
</protein>
<dbReference type="InterPro" id="IPR009061">
    <property type="entry name" value="DNA-bd_dom_put_sf"/>
</dbReference>
<dbReference type="Pfam" id="PF07739">
    <property type="entry name" value="TipAS"/>
    <property type="match status" value="1"/>
</dbReference>
<evidence type="ECO:0000313" key="4">
    <source>
        <dbReference type="Proteomes" id="UP000298653"/>
    </source>
</evidence>
<dbReference type="SMART" id="SM00422">
    <property type="entry name" value="HTH_MERR"/>
    <property type="match status" value="1"/>
</dbReference>
<dbReference type="GO" id="GO:0003700">
    <property type="term" value="F:DNA-binding transcription factor activity"/>
    <property type="evidence" value="ECO:0007669"/>
    <property type="project" value="InterPro"/>
</dbReference>
<dbReference type="RefSeq" id="WP_137330119.1">
    <property type="nucleotide sequence ID" value="NZ_CP040058.1"/>
</dbReference>
<dbReference type="SUPFAM" id="SSF46955">
    <property type="entry name" value="Putative DNA-binding domain"/>
    <property type="match status" value="1"/>
</dbReference>
<dbReference type="GO" id="GO:0003677">
    <property type="term" value="F:DNA binding"/>
    <property type="evidence" value="ECO:0007669"/>
    <property type="project" value="UniProtKB-KW"/>
</dbReference>
<dbReference type="EMBL" id="CP040058">
    <property type="protein sequence ID" value="QCP36972.1"/>
    <property type="molecule type" value="Genomic_DNA"/>
</dbReference>
<feature type="domain" description="HTH merR-type" evidence="2">
    <location>
        <begin position="1"/>
        <end position="70"/>
    </location>
</feature>